<organism evidence="1 2">
    <name type="scientific">Candidatus Nitronereus thalassa</name>
    <dbReference type="NCBI Taxonomy" id="3020898"/>
    <lineage>
        <taxon>Bacteria</taxon>
        <taxon>Pseudomonadati</taxon>
        <taxon>Nitrospirota</taxon>
        <taxon>Nitrospiria</taxon>
        <taxon>Nitrospirales</taxon>
        <taxon>Nitrospiraceae</taxon>
        <taxon>Candidatus Nitronereus</taxon>
    </lineage>
</organism>
<evidence type="ECO:0000313" key="1">
    <source>
        <dbReference type="EMBL" id="MDT7041424.1"/>
    </source>
</evidence>
<proteinExistence type="predicted"/>
<accession>A0ABU3K4Y7</accession>
<protein>
    <recommendedName>
        <fullName evidence="3">SnoaL-like domain-containing protein</fullName>
    </recommendedName>
</protein>
<reference evidence="1 2" key="1">
    <citation type="journal article" date="2023" name="ISME J.">
        <title>Cultivation and genomic characterization of novel and ubiquitous marine nitrite-oxidizing bacteria from the Nitrospirales.</title>
        <authorList>
            <person name="Mueller A.J."/>
            <person name="Daebeler A."/>
            <person name="Herbold C.W."/>
            <person name="Kirkegaard R.H."/>
            <person name="Daims H."/>
        </authorList>
    </citation>
    <scope>NUCLEOTIDE SEQUENCE [LARGE SCALE GENOMIC DNA]</scope>
    <source>
        <strain evidence="1 2">EB</strain>
    </source>
</reference>
<comment type="caution">
    <text evidence="1">The sequence shown here is derived from an EMBL/GenBank/DDBJ whole genome shotgun (WGS) entry which is preliminary data.</text>
</comment>
<dbReference type="EMBL" id="JAQOUE010000001">
    <property type="protein sequence ID" value="MDT7041424.1"/>
    <property type="molecule type" value="Genomic_DNA"/>
</dbReference>
<keyword evidence="2" id="KW-1185">Reference proteome</keyword>
<sequence length="160" mass="18540">MDGVVEYLRTQEDSARILERFNGFHDGFIHKLLLRSHDVFTKNGPEVTDIAHRCSGQFDVRIDIAHYNYGQGTQPHDRIVRGFFRNVQDFCLDLRSRKSCEWPIKNVEVIAGTRVNETGGTEPCFSLNMVWSKLVNQSWEVATEQLLTFQEAEFEERTLS</sequence>
<dbReference type="RefSeq" id="WP_313831778.1">
    <property type="nucleotide sequence ID" value="NZ_JAQOUE010000001.1"/>
</dbReference>
<gene>
    <name evidence="1" type="ORF">PPG34_03630</name>
</gene>
<evidence type="ECO:0000313" key="2">
    <source>
        <dbReference type="Proteomes" id="UP001250932"/>
    </source>
</evidence>
<evidence type="ECO:0008006" key="3">
    <source>
        <dbReference type="Google" id="ProtNLM"/>
    </source>
</evidence>
<name>A0ABU3K4Y7_9BACT</name>
<dbReference type="Proteomes" id="UP001250932">
    <property type="component" value="Unassembled WGS sequence"/>
</dbReference>